<sequence>MQGELPKNLSSLCDLFALRLSFNYFTRDIYKILANPSSCFQDKLRFFDLGWNNFSGKLRSISALILSNSSISDIIPNWFYNSSSNIEGLDLSKNELIGQIQERFDDMMPKLLNGTLTGKCLSGGIPVSLCKMKDLFVLDLSNNQLSGTLPDWWKSLRQLGGLNLGKNNLSGKIPTSMRSPLLTFLGLHDNDFHGILSRCLSNMTSLFGVEMHKKSITQSYTTTLQYLFTVDLSNNRLNGHIVQGLMQLYNLQNLNLSDNNFEGRIPSEIANLIPSGAQLCTLKETHILGMMDSVGLRFQRIAREIMSSLIFINRLVMSQMAEMNPILVGYMRPLLRVTLASSNNEAGTTIVIVKVPLATVSSFMVIQL</sequence>
<dbReference type="GeneID" id="116190416"/>
<dbReference type="Pfam" id="PF00560">
    <property type="entry name" value="LRR_1"/>
    <property type="match status" value="2"/>
</dbReference>
<evidence type="ECO:0000313" key="1">
    <source>
        <dbReference type="Proteomes" id="UP000515151"/>
    </source>
</evidence>
<reference evidence="1" key="1">
    <citation type="journal article" date="2020" name="Plant Biotechnol. J.">
        <title>The pomegranate (Punica granatum L.) draft genome dissects genetic divergence between soft- and hard-seeded cultivars.</title>
        <authorList>
            <person name="Luo X."/>
            <person name="Li H."/>
            <person name="Wu Z."/>
            <person name="Yao W."/>
            <person name="Zhao P."/>
            <person name="Cao D."/>
            <person name="Yu H."/>
            <person name="Li K."/>
            <person name="Poudel K."/>
            <person name="Zhao D."/>
            <person name="Zhang F."/>
            <person name="Xia X."/>
            <person name="Chen L."/>
            <person name="Wang Q."/>
            <person name="Jing D."/>
            <person name="Cao S."/>
        </authorList>
    </citation>
    <scope>NUCLEOTIDE SEQUENCE [LARGE SCALE GENOMIC DNA]</scope>
    <source>
        <strain evidence="1">cv. Tunisia</strain>
    </source>
</reference>
<name>A0A6P8C2H7_PUNGR</name>
<dbReference type="InterPro" id="IPR032675">
    <property type="entry name" value="LRR_dom_sf"/>
</dbReference>
<gene>
    <name evidence="2" type="primary">LOC116190416</name>
</gene>
<dbReference type="InterPro" id="IPR001611">
    <property type="entry name" value="Leu-rich_rpt"/>
</dbReference>
<proteinExistence type="predicted"/>
<dbReference type="Proteomes" id="UP000515151">
    <property type="component" value="Unplaced"/>
</dbReference>
<accession>A0A6P8C2H7</accession>
<dbReference type="PANTHER" id="PTHR48065">
    <property type="entry name" value="OS10G0469600 PROTEIN"/>
    <property type="match status" value="1"/>
</dbReference>
<protein>
    <submittedName>
        <fullName evidence="2">Receptor-like protein Cf-9 homolog</fullName>
    </submittedName>
</protein>
<organism evidence="1 2">
    <name type="scientific">Punica granatum</name>
    <name type="common">Pomegranate</name>
    <dbReference type="NCBI Taxonomy" id="22663"/>
    <lineage>
        <taxon>Eukaryota</taxon>
        <taxon>Viridiplantae</taxon>
        <taxon>Streptophyta</taxon>
        <taxon>Embryophyta</taxon>
        <taxon>Tracheophyta</taxon>
        <taxon>Spermatophyta</taxon>
        <taxon>Magnoliopsida</taxon>
        <taxon>eudicotyledons</taxon>
        <taxon>Gunneridae</taxon>
        <taxon>Pentapetalae</taxon>
        <taxon>rosids</taxon>
        <taxon>malvids</taxon>
        <taxon>Myrtales</taxon>
        <taxon>Lythraceae</taxon>
        <taxon>Punica</taxon>
    </lineage>
</organism>
<dbReference type="OrthoDB" id="1060944at2759"/>
<keyword evidence="1" id="KW-1185">Reference proteome</keyword>
<evidence type="ECO:0000313" key="2">
    <source>
        <dbReference type="RefSeq" id="XP_031375961.1"/>
    </source>
</evidence>
<dbReference type="PRINTS" id="PR00019">
    <property type="entry name" value="LEURICHRPT"/>
</dbReference>
<dbReference type="SUPFAM" id="SSF52047">
    <property type="entry name" value="RNI-like"/>
    <property type="match status" value="1"/>
</dbReference>
<dbReference type="PANTHER" id="PTHR48065:SF75">
    <property type="entry name" value="LEUCINE-RICH REPEAT-CONTAINING N-TERMINAL PLANT-TYPE DOMAIN-CONTAINING PROTEIN"/>
    <property type="match status" value="1"/>
</dbReference>
<dbReference type="Gene3D" id="3.80.10.10">
    <property type="entry name" value="Ribonuclease Inhibitor"/>
    <property type="match status" value="1"/>
</dbReference>
<dbReference type="RefSeq" id="XP_031375961.1">
    <property type="nucleotide sequence ID" value="XM_031520101.1"/>
</dbReference>
<reference evidence="2" key="2">
    <citation type="submission" date="2025-08" db="UniProtKB">
        <authorList>
            <consortium name="RefSeq"/>
        </authorList>
    </citation>
    <scope>IDENTIFICATION</scope>
    <source>
        <tissue evidence="2">Leaf</tissue>
    </source>
</reference>
<dbReference type="AlphaFoldDB" id="A0A6P8C2H7"/>